<dbReference type="InterPro" id="IPR000380">
    <property type="entry name" value="Topo_IA"/>
</dbReference>
<dbReference type="PANTHER" id="PTHR11390">
    <property type="entry name" value="PROKARYOTIC DNA TOPOISOMERASE"/>
    <property type="match status" value="1"/>
</dbReference>
<dbReference type="InterPro" id="IPR023406">
    <property type="entry name" value="Topo_IA_AS"/>
</dbReference>
<evidence type="ECO:0000256" key="11">
    <source>
        <dbReference type="ARBA" id="ARBA00032235"/>
    </source>
</evidence>
<dbReference type="EMBL" id="JBHTBS010000015">
    <property type="protein sequence ID" value="MFC7339318.1"/>
    <property type="molecule type" value="Genomic_DNA"/>
</dbReference>
<evidence type="ECO:0000256" key="4">
    <source>
        <dbReference type="ARBA" id="ARBA00022723"/>
    </source>
</evidence>
<dbReference type="PROSITE" id="PS52039">
    <property type="entry name" value="TOPO_IA_2"/>
    <property type="match status" value="1"/>
</dbReference>
<dbReference type="Gene3D" id="1.10.290.10">
    <property type="entry name" value="Topoisomerase I, domain 4"/>
    <property type="match status" value="1"/>
</dbReference>
<evidence type="ECO:0000256" key="5">
    <source>
        <dbReference type="ARBA" id="ARBA00022842"/>
    </source>
</evidence>
<evidence type="ECO:0000256" key="12">
    <source>
        <dbReference type="ARBA" id="ARBA00032877"/>
    </source>
</evidence>
<dbReference type="Gene3D" id="2.70.20.10">
    <property type="entry name" value="Topoisomerase I, domain 3"/>
    <property type="match status" value="1"/>
</dbReference>
<reference evidence="16" key="1">
    <citation type="journal article" date="2019" name="Int. J. Syst. Evol. Microbiol.">
        <title>The Global Catalogue of Microorganisms (GCM) 10K type strain sequencing project: providing services to taxonomists for standard genome sequencing and annotation.</title>
        <authorList>
            <consortium name="The Broad Institute Genomics Platform"/>
            <consortium name="The Broad Institute Genome Sequencing Center for Infectious Disease"/>
            <person name="Wu L."/>
            <person name="Ma J."/>
        </authorList>
    </citation>
    <scope>NUCLEOTIDE SEQUENCE [LARGE SCALE GENOMIC DNA]</scope>
    <source>
        <strain evidence="16">CGMCC 4.1467</strain>
    </source>
</reference>
<keyword evidence="5" id="KW-0460">Magnesium</keyword>
<dbReference type="InterPro" id="IPR025589">
    <property type="entry name" value="Toprim_C_rpt"/>
</dbReference>
<dbReference type="GO" id="GO:0003917">
    <property type="term" value="F:DNA topoisomerase type I (single strand cut, ATP-independent) activity"/>
    <property type="evidence" value="ECO:0007669"/>
    <property type="project" value="UniProtKB-EC"/>
</dbReference>
<evidence type="ECO:0000259" key="13">
    <source>
        <dbReference type="PROSITE" id="PS50880"/>
    </source>
</evidence>
<dbReference type="SMART" id="SM00437">
    <property type="entry name" value="TOP1Ac"/>
    <property type="match status" value="1"/>
</dbReference>
<feature type="domain" description="Topo IA-type catalytic" evidence="14">
    <location>
        <begin position="161"/>
        <end position="622"/>
    </location>
</feature>
<evidence type="ECO:0000313" key="15">
    <source>
        <dbReference type="EMBL" id="MFC7339318.1"/>
    </source>
</evidence>
<keyword evidence="16" id="KW-1185">Reference proteome</keyword>
<keyword evidence="6" id="KW-0799">Topoisomerase</keyword>
<sequence>MGKTLIIAEKPSVMTDLSKSLAKVLGKFTKEGKARETWFENDKAIITSAVGHLVELRMPVGPKGNKLPWNFQVLPAIPDHFELDPVEKTAPRLRQVLKLAKRKDVSEIVNACDAGREGELIFRYIMDIGKIDKPVKRLWMQSMTNQAILDAWDRLRSDEEMQSLADAARCRSESDWLVGLNATRALTCFNSRHGGFNITSAGRVQTPTLAILAKREAEIRAFKPEDYFEVHGTFGVQAGDYPGRWFDESWKKDAEKPHARPERIWDRTLADAIKQRCDGKTGKIEETKRPSTQISPQLYDLTTLQREAPFSAKGTLSLAQSLYEKHKMVTYPRTDSRYLPEDYAATVRETMSEIANSDLPVADFAKAVLKGSDGAKLHTSKRVFDSKKVTDHFAIIPTGRVVKLSEPEEKLYDMIVKRFIAVFFPNAEFEQTTRLTKITTGDVTDVFKTEGRVLINPGWLAVYGRKPGIAAGKDDLTVVAPGESAETKEIEIRDEQTKPPARFTESTLLSAMEGAGKLLDDEALAEAMSERGLGTPATRAAIIEALIRQKYIARDGDGGRSPLHVTANGMRLIKIVQEMDINGLASPQMTGDWEYKLRQMEQGQLARDAFMNEIKAYTTDIVEKAKGLATELKSRTFPDLKAPCPKCGASTLKVTDATYECREPECGFRSKKYIASRLLSEEEARQLFTTKFVGPLEGFRSRFNKPFEAALELDDKFKINFVFDGDDKDSFDDLTDDQIIAKVERDGKELKVYATDKAYLVPGIKTKNDPDGFRLGKSILQKEIEQAQTIKLVTEGKTDLIKGFISNKTKRPFDAFLTLDPKTGKIGFEFPPREARPKKKKD</sequence>
<evidence type="ECO:0000256" key="2">
    <source>
        <dbReference type="ARBA" id="ARBA00009446"/>
    </source>
</evidence>
<dbReference type="InterPro" id="IPR013824">
    <property type="entry name" value="Topo_IA_cen_sub1"/>
</dbReference>
<dbReference type="SMART" id="SM00493">
    <property type="entry name" value="TOPRIM"/>
    <property type="match status" value="1"/>
</dbReference>
<proteinExistence type="inferred from homology"/>
<comment type="similarity">
    <text evidence="2">Belongs to the type IA topoisomerase family.</text>
</comment>
<evidence type="ECO:0000256" key="3">
    <source>
        <dbReference type="ARBA" id="ARBA00012891"/>
    </source>
</evidence>
<dbReference type="PANTHER" id="PTHR11390:SF21">
    <property type="entry name" value="DNA TOPOISOMERASE 3-ALPHA"/>
    <property type="match status" value="1"/>
</dbReference>
<name>A0ABW2LA67_9BACT</name>
<dbReference type="PRINTS" id="PR00417">
    <property type="entry name" value="PRTPISMRASEI"/>
</dbReference>
<dbReference type="Proteomes" id="UP001596472">
    <property type="component" value="Unassembled WGS sequence"/>
</dbReference>
<accession>A0ABW2LA67</accession>
<dbReference type="Gene3D" id="1.10.460.10">
    <property type="entry name" value="Topoisomerase I, domain 2"/>
    <property type="match status" value="1"/>
</dbReference>
<evidence type="ECO:0000256" key="10">
    <source>
        <dbReference type="ARBA" id="ARBA00031985"/>
    </source>
</evidence>
<evidence type="ECO:0000313" key="16">
    <source>
        <dbReference type="Proteomes" id="UP001596472"/>
    </source>
</evidence>
<dbReference type="RefSeq" id="WP_379715905.1">
    <property type="nucleotide sequence ID" value="NZ_JBHTBS010000015.1"/>
</dbReference>
<dbReference type="SUPFAM" id="SSF56712">
    <property type="entry name" value="Prokaryotic type I DNA topoisomerase"/>
    <property type="match status" value="1"/>
</dbReference>
<dbReference type="InterPro" id="IPR034144">
    <property type="entry name" value="TOPRIM_TopoIII"/>
</dbReference>
<evidence type="ECO:0000259" key="14">
    <source>
        <dbReference type="PROSITE" id="PS52039"/>
    </source>
</evidence>
<dbReference type="InterPro" id="IPR013825">
    <property type="entry name" value="Topo_IA_cen_sub2"/>
</dbReference>
<dbReference type="Pfam" id="PF01131">
    <property type="entry name" value="Topoisom_bac"/>
    <property type="match status" value="1"/>
</dbReference>
<dbReference type="PROSITE" id="PS00396">
    <property type="entry name" value="TOPO_IA_1"/>
    <property type="match status" value="1"/>
</dbReference>
<feature type="domain" description="Toprim" evidence="13">
    <location>
        <begin position="3"/>
        <end position="144"/>
    </location>
</feature>
<dbReference type="SMART" id="SM00436">
    <property type="entry name" value="TOP1Bc"/>
    <property type="match status" value="1"/>
</dbReference>
<gene>
    <name evidence="15" type="primary">topB</name>
    <name evidence="15" type="ORF">ACFQY0_19150</name>
</gene>
<evidence type="ECO:0000256" key="9">
    <source>
        <dbReference type="ARBA" id="ARBA00030003"/>
    </source>
</evidence>
<evidence type="ECO:0000256" key="1">
    <source>
        <dbReference type="ARBA" id="ARBA00000213"/>
    </source>
</evidence>
<evidence type="ECO:0000256" key="6">
    <source>
        <dbReference type="ARBA" id="ARBA00023029"/>
    </source>
</evidence>
<evidence type="ECO:0000256" key="7">
    <source>
        <dbReference type="ARBA" id="ARBA00023125"/>
    </source>
</evidence>
<keyword evidence="7" id="KW-0238">DNA-binding</keyword>
<dbReference type="InterPro" id="IPR013826">
    <property type="entry name" value="Topo_IA_cen_sub3"/>
</dbReference>
<dbReference type="PROSITE" id="PS50880">
    <property type="entry name" value="TOPRIM"/>
    <property type="match status" value="1"/>
</dbReference>
<dbReference type="Pfam" id="PF01751">
    <property type="entry name" value="Toprim"/>
    <property type="match status" value="1"/>
</dbReference>
<organism evidence="15 16">
    <name type="scientific">Haloferula chungangensis</name>
    <dbReference type="NCBI Taxonomy" id="1048331"/>
    <lineage>
        <taxon>Bacteria</taxon>
        <taxon>Pseudomonadati</taxon>
        <taxon>Verrucomicrobiota</taxon>
        <taxon>Verrucomicrobiia</taxon>
        <taxon>Verrucomicrobiales</taxon>
        <taxon>Verrucomicrobiaceae</taxon>
        <taxon>Haloferula</taxon>
    </lineage>
</organism>
<dbReference type="CDD" id="cd00186">
    <property type="entry name" value="TOP1Ac"/>
    <property type="match status" value="1"/>
</dbReference>
<dbReference type="InterPro" id="IPR003602">
    <property type="entry name" value="Topo_IA_DNA-bd_dom"/>
</dbReference>
<comment type="catalytic activity">
    <reaction evidence="1">
        <text>ATP-independent breakage of single-stranded DNA, followed by passage and rejoining.</text>
        <dbReference type="EC" id="5.6.2.1"/>
    </reaction>
</comment>
<dbReference type="InterPro" id="IPR013497">
    <property type="entry name" value="Topo_IA_cen"/>
</dbReference>
<evidence type="ECO:0000256" key="8">
    <source>
        <dbReference type="ARBA" id="ARBA00023235"/>
    </source>
</evidence>
<dbReference type="InterPro" id="IPR003601">
    <property type="entry name" value="Topo_IA_2"/>
</dbReference>
<dbReference type="NCBIfam" id="TIGR01056">
    <property type="entry name" value="topB"/>
    <property type="match status" value="1"/>
</dbReference>
<dbReference type="CDD" id="cd03362">
    <property type="entry name" value="TOPRIM_TopoIA_TopoIII"/>
    <property type="match status" value="1"/>
</dbReference>
<dbReference type="InterPro" id="IPR006171">
    <property type="entry name" value="TOPRIM_dom"/>
</dbReference>
<dbReference type="InterPro" id="IPR005738">
    <property type="entry name" value="TopoIII"/>
</dbReference>
<dbReference type="Pfam" id="PF13342">
    <property type="entry name" value="Toprim_Crpt"/>
    <property type="match status" value="2"/>
</dbReference>
<keyword evidence="8 15" id="KW-0413">Isomerase</keyword>
<protein>
    <recommendedName>
        <fullName evidence="3">DNA topoisomerase</fullName>
        <ecNumber evidence="3">5.6.2.1</ecNumber>
    </recommendedName>
    <alternativeName>
        <fullName evidence="12">Omega-protein</fullName>
    </alternativeName>
    <alternativeName>
        <fullName evidence="11">Relaxing enzyme</fullName>
    </alternativeName>
    <alternativeName>
        <fullName evidence="9">Swivelase</fullName>
    </alternativeName>
    <alternativeName>
        <fullName evidence="10">Untwisting enzyme</fullName>
    </alternativeName>
</protein>
<comment type="caution">
    <text evidence="15">The sequence shown here is derived from an EMBL/GenBank/DDBJ whole genome shotgun (WGS) entry which is preliminary data.</text>
</comment>
<dbReference type="InterPro" id="IPR023405">
    <property type="entry name" value="Topo_IA_core_domain"/>
</dbReference>
<dbReference type="Gene3D" id="3.40.50.140">
    <property type="match status" value="1"/>
</dbReference>
<keyword evidence="4" id="KW-0479">Metal-binding</keyword>
<dbReference type="EC" id="5.6.2.1" evidence="3"/>